<dbReference type="SMART" id="SM00980">
    <property type="entry name" value="THAP"/>
    <property type="match status" value="1"/>
</dbReference>
<dbReference type="SUPFAM" id="SSF57716">
    <property type="entry name" value="Glucocorticoid receptor-like (DNA-binding domain)"/>
    <property type="match status" value="1"/>
</dbReference>
<dbReference type="RefSeq" id="XP_028134441.1">
    <property type="nucleotide sequence ID" value="XM_028278640.1"/>
</dbReference>
<keyword evidence="2" id="KW-0479">Metal-binding</keyword>
<evidence type="ECO:0000313" key="11">
    <source>
        <dbReference type="RefSeq" id="XP_028134441.1"/>
    </source>
</evidence>
<evidence type="ECO:0000313" key="10">
    <source>
        <dbReference type="RefSeq" id="XP_028131791.1"/>
    </source>
</evidence>
<name>A0A6P7FF82_DIAVI</name>
<sequence>MPQCCVVPLCSSRTSGHRFPKDSLMRKKWIIAIRRDKYVPTINARICNKHFVKTDYVLPLDSNVKNPKPRLKKNVIPSQFSWTEKKRESAKQRKERMIKRALRKESSHLSSISSSNPVPPEPCDEVEVESTPIEINDHEDELIDKCDASTMTSTPLNSFCIENLQCESKLEELKFYTGFDSGEHFWLVFNILGPAVNHLLYYPTGSKMSVRVLTPANEFLLTIVKLRRNMINKELSFKFDISEALVSRIFITWINFIYCQFRELNIWIPLNIAKENAKFKGRQCASTVIIDCTEVKIDQPKNPVSQQLTYSTYKSCNTLKVLVGISSTGSISFVSDSYGGSISDRCLFEKCGLSNLLEKNDIVLADRGFQIQDILASKDVTVNMPDFLKNKSDQLEPHQLCRSKKISSNRIHIERVIGLGKTYKILKYLSSNLVPLGSRIIFVCFMLANFRSNIMDKN</sequence>
<dbReference type="KEGG" id="dvv:114327391"/>
<dbReference type="Proteomes" id="UP001652700">
    <property type="component" value="Unplaced"/>
</dbReference>
<reference evidence="8" key="2">
    <citation type="submission" date="2025-05" db="UniProtKB">
        <authorList>
            <consortium name="EnsemblMetazoa"/>
        </authorList>
    </citation>
    <scope>IDENTIFICATION</scope>
</reference>
<protein>
    <submittedName>
        <fullName evidence="10">Uncharacterized protein LOC114327391</fullName>
    </submittedName>
    <submittedName>
        <fullName evidence="11">Uncharacterized protein LOC114329507</fullName>
    </submittedName>
    <submittedName>
        <fullName evidence="12">Uncharacterized protein LOC114337637</fullName>
    </submittedName>
</protein>
<dbReference type="RefSeq" id="XP_028131791.1">
    <property type="nucleotide sequence ID" value="XM_028275990.1"/>
</dbReference>
<dbReference type="GO" id="GO:0008270">
    <property type="term" value="F:zinc ion binding"/>
    <property type="evidence" value="ECO:0007669"/>
    <property type="project" value="UniProtKB-KW"/>
</dbReference>
<keyword evidence="9" id="KW-1185">Reference proteome</keyword>
<evidence type="ECO:0000256" key="5">
    <source>
        <dbReference type="ARBA" id="ARBA00023125"/>
    </source>
</evidence>
<dbReference type="EnsemblMetazoa" id="XM_028275990.2">
    <property type="protein sequence ID" value="XP_028131791.1"/>
    <property type="gene ID" value="LOC114327391"/>
</dbReference>
<dbReference type="GO" id="GO:0003677">
    <property type="term" value="F:DNA binding"/>
    <property type="evidence" value="ECO:0007669"/>
    <property type="project" value="UniProtKB-UniRule"/>
</dbReference>
<evidence type="ECO:0000259" key="7">
    <source>
        <dbReference type="PROSITE" id="PS50950"/>
    </source>
</evidence>
<gene>
    <name evidence="11" type="primary">LOC114329507</name>
    <name evidence="10" type="synonym">LOC114327391</name>
    <name evidence="12" type="synonym">LOC114337637</name>
</gene>
<dbReference type="InterPro" id="IPR038441">
    <property type="entry name" value="THAP_Znf_sf"/>
</dbReference>
<keyword evidence="3 6" id="KW-0863">Zinc-finger</keyword>
<evidence type="ECO:0000256" key="1">
    <source>
        <dbReference type="ARBA" id="ARBA00001968"/>
    </source>
</evidence>
<dbReference type="RefSeq" id="XP_028143941.1">
    <property type="nucleotide sequence ID" value="XM_028288140.1"/>
</dbReference>
<dbReference type="InterPro" id="IPR027805">
    <property type="entry name" value="Transposase_HTH_dom"/>
</dbReference>
<dbReference type="OrthoDB" id="6483946at2759"/>
<evidence type="ECO:0000256" key="3">
    <source>
        <dbReference type="ARBA" id="ARBA00022771"/>
    </source>
</evidence>
<dbReference type="InterPro" id="IPR006612">
    <property type="entry name" value="THAP_Znf"/>
</dbReference>
<keyword evidence="4" id="KW-0862">Zinc</keyword>
<proteinExistence type="predicted"/>
<dbReference type="AlphaFoldDB" id="A0A6P7FF82"/>
<dbReference type="PROSITE" id="PS50950">
    <property type="entry name" value="ZF_THAP"/>
    <property type="match status" value="1"/>
</dbReference>
<keyword evidence="5 6" id="KW-0238">DNA-binding</keyword>
<feature type="domain" description="THAP-type" evidence="7">
    <location>
        <begin position="1"/>
        <end position="80"/>
    </location>
</feature>
<dbReference type="PANTHER" id="PTHR23080">
    <property type="entry name" value="THAP DOMAIN PROTEIN"/>
    <property type="match status" value="1"/>
</dbReference>
<evidence type="ECO:0000313" key="8">
    <source>
        <dbReference type="EnsemblMetazoa" id="XP_028131791.1"/>
    </source>
</evidence>
<evidence type="ECO:0000256" key="4">
    <source>
        <dbReference type="ARBA" id="ARBA00022833"/>
    </source>
</evidence>
<dbReference type="Gene3D" id="6.20.210.20">
    <property type="entry name" value="THAP domain"/>
    <property type="match status" value="1"/>
</dbReference>
<comment type="cofactor">
    <cofactor evidence="1">
        <name>a divalent metal cation</name>
        <dbReference type="ChEBI" id="CHEBI:60240"/>
    </cofactor>
</comment>
<evidence type="ECO:0000313" key="12">
    <source>
        <dbReference type="RefSeq" id="XP_028143941.1"/>
    </source>
</evidence>
<evidence type="ECO:0000313" key="9">
    <source>
        <dbReference type="Proteomes" id="UP001652700"/>
    </source>
</evidence>
<accession>A0A6P7FF82</accession>
<organism evidence="11">
    <name type="scientific">Diabrotica virgifera virgifera</name>
    <name type="common">western corn rootworm</name>
    <dbReference type="NCBI Taxonomy" id="50390"/>
    <lineage>
        <taxon>Eukaryota</taxon>
        <taxon>Metazoa</taxon>
        <taxon>Ecdysozoa</taxon>
        <taxon>Arthropoda</taxon>
        <taxon>Hexapoda</taxon>
        <taxon>Insecta</taxon>
        <taxon>Pterygota</taxon>
        <taxon>Neoptera</taxon>
        <taxon>Endopterygota</taxon>
        <taxon>Coleoptera</taxon>
        <taxon>Polyphaga</taxon>
        <taxon>Cucujiformia</taxon>
        <taxon>Chrysomeloidea</taxon>
        <taxon>Chrysomelidae</taxon>
        <taxon>Galerucinae</taxon>
        <taxon>Diabroticina</taxon>
        <taxon>Diabroticites</taxon>
        <taxon>Diabrotica</taxon>
    </lineage>
</organism>
<reference evidence="10 11" key="1">
    <citation type="submission" date="2025-04" db="UniProtKB">
        <authorList>
            <consortium name="RefSeq"/>
        </authorList>
    </citation>
    <scope>IDENTIFICATION</scope>
    <source>
        <tissue evidence="10 11">Whole insect</tissue>
    </source>
</reference>
<dbReference type="Pfam" id="PF05485">
    <property type="entry name" value="THAP"/>
    <property type="match status" value="1"/>
</dbReference>
<dbReference type="InterPro" id="IPR027806">
    <property type="entry name" value="HARBI1_dom"/>
</dbReference>
<dbReference type="Pfam" id="PF13613">
    <property type="entry name" value="HTH_Tnp_4"/>
    <property type="match status" value="1"/>
</dbReference>
<evidence type="ECO:0000256" key="2">
    <source>
        <dbReference type="ARBA" id="ARBA00022723"/>
    </source>
</evidence>
<dbReference type="Pfam" id="PF13359">
    <property type="entry name" value="DDE_Tnp_4"/>
    <property type="match status" value="1"/>
</dbReference>
<evidence type="ECO:0000256" key="6">
    <source>
        <dbReference type="PROSITE-ProRule" id="PRU00309"/>
    </source>
</evidence>